<evidence type="ECO:0000256" key="1">
    <source>
        <dbReference type="ARBA" id="ARBA00022692"/>
    </source>
</evidence>
<dbReference type="RefSeq" id="WP_123691205.1">
    <property type="nucleotide sequence ID" value="NZ_AP019700.1"/>
</dbReference>
<keyword evidence="1 4" id="KW-0812">Transmembrane</keyword>
<evidence type="ECO:0000313" key="6">
    <source>
        <dbReference type="EMBL" id="ROP91381.1"/>
    </source>
</evidence>
<protein>
    <submittedName>
        <fullName evidence="6">Hypoxia induced protein</fullName>
    </submittedName>
</protein>
<feature type="transmembrane region" description="Helical" evidence="4">
    <location>
        <begin position="45"/>
        <end position="62"/>
    </location>
</feature>
<feature type="domain" description="HIG1" evidence="5">
    <location>
        <begin position="1"/>
        <end position="64"/>
    </location>
</feature>
<dbReference type="EMBL" id="RJKX01000014">
    <property type="protein sequence ID" value="ROP91381.1"/>
    <property type="molecule type" value="Genomic_DNA"/>
</dbReference>
<dbReference type="NCBIfam" id="NF033233">
    <property type="entry name" value="twin_helix"/>
    <property type="match status" value="1"/>
</dbReference>
<dbReference type="OrthoDB" id="7951376at2"/>
<name>A0A3N1LE52_9PROT</name>
<evidence type="ECO:0000256" key="3">
    <source>
        <dbReference type="ARBA" id="ARBA00023136"/>
    </source>
</evidence>
<gene>
    <name evidence="6" type="ORF">EDC65_3248</name>
</gene>
<evidence type="ECO:0000313" key="7">
    <source>
        <dbReference type="Proteomes" id="UP000278222"/>
    </source>
</evidence>
<evidence type="ECO:0000256" key="4">
    <source>
        <dbReference type="SAM" id="Phobius"/>
    </source>
</evidence>
<reference evidence="6 7" key="1">
    <citation type="submission" date="2018-11" db="EMBL/GenBank/DDBJ databases">
        <title>Genomic Encyclopedia of Type Strains, Phase IV (KMG-IV): sequencing the most valuable type-strain genomes for metagenomic binning, comparative biology and taxonomic classification.</title>
        <authorList>
            <person name="Goeker M."/>
        </authorList>
    </citation>
    <scope>NUCLEOTIDE SEQUENCE [LARGE SCALE GENOMIC DNA]</scope>
    <source>
        <strain evidence="6 7">DSM 5900</strain>
    </source>
</reference>
<evidence type="ECO:0000256" key="2">
    <source>
        <dbReference type="ARBA" id="ARBA00022989"/>
    </source>
</evidence>
<comment type="caution">
    <text evidence="6">The sequence shown here is derived from an EMBL/GenBank/DDBJ whole genome shotgun (WGS) entry which is preliminary data.</text>
</comment>
<organism evidence="6 7">
    <name type="scientific">Stella humosa</name>
    <dbReference type="NCBI Taxonomy" id="94"/>
    <lineage>
        <taxon>Bacteria</taxon>
        <taxon>Pseudomonadati</taxon>
        <taxon>Pseudomonadota</taxon>
        <taxon>Alphaproteobacteria</taxon>
        <taxon>Rhodospirillales</taxon>
        <taxon>Stellaceae</taxon>
        <taxon>Stella</taxon>
    </lineage>
</organism>
<dbReference type="Pfam" id="PF04588">
    <property type="entry name" value="HIG_1_N"/>
    <property type="match status" value="1"/>
</dbReference>
<keyword evidence="3 4" id="KW-0472">Membrane</keyword>
<sequence length="64" mass="6977">MNTFLTIVLVLLMLATLGVLGAGVVGMIRGGSDPRRSNTLMRYRVLFQMGALLVLGLVLWTMKP</sequence>
<dbReference type="Proteomes" id="UP000278222">
    <property type="component" value="Unassembled WGS sequence"/>
</dbReference>
<keyword evidence="2 4" id="KW-1133">Transmembrane helix</keyword>
<proteinExistence type="predicted"/>
<dbReference type="PROSITE" id="PS51503">
    <property type="entry name" value="HIG1"/>
    <property type="match status" value="1"/>
</dbReference>
<dbReference type="AlphaFoldDB" id="A0A3N1LE52"/>
<dbReference type="InterPro" id="IPR007667">
    <property type="entry name" value="Hypoxia_induced_domain"/>
</dbReference>
<keyword evidence="7" id="KW-1185">Reference proteome</keyword>
<accession>A0A3N1LE52</accession>
<evidence type="ECO:0000259" key="5">
    <source>
        <dbReference type="PROSITE" id="PS51503"/>
    </source>
</evidence>